<evidence type="ECO:0000256" key="10">
    <source>
        <dbReference type="HAMAP-Rule" id="MF_01588"/>
    </source>
</evidence>
<comment type="cofactor">
    <cofactor evidence="10">
        <name>Mg(2+)</name>
        <dbReference type="ChEBI" id="CHEBI:18420"/>
    </cofactor>
    <cofactor evidence="10">
        <name>Mn(2+)</name>
        <dbReference type="ChEBI" id="CHEBI:29035"/>
    </cofactor>
</comment>
<dbReference type="PROSITE" id="PS01056">
    <property type="entry name" value="DNA_LIGASE_N2"/>
    <property type="match status" value="1"/>
</dbReference>
<dbReference type="InterPro" id="IPR001679">
    <property type="entry name" value="DNA_ligase"/>
</dbReference>
<evidence type="ECO:0000256" key="12">
    <source>
        <dbReference type="SAM" id="MobiDB-lite"/>
    </source>
</evidence>
<dbReference type="HAMAP" id="MF_01588">
    <property type="entry name" value="DNA_ligase_A"/>
    <property type="match status" value="1"/>
</dbReference>
<dbReference type="Proteomes" id="UP001501005">
    <property type="component" value="Unassembled WGS sequence"/>
</dbReference>
<comment type="caution">
    <text evidence="14">The sequence shown here is derived from an EMBL/GenBank/DDBJ whole genome shotgun (WGS) entry which is preliminary data.</text>
</comment>
<keyword evidence="3 10" id="KW-0479">Metal-binding</keyword>
<evidence type="ECO:0000259" key="13">
    <source>
        <dbReference type="PROSITE" id="PS50172"/>
    </source>
</evidence>
<reference evidence="15" key="1">
    <citation type="journal article" date="2019" name="Int. J. Syst. Evol. Microbiol.">
        <title>The Global Catalogue of Microorganisms (GCM) 10K type strain sequencing project: providing services to taxonomists for standard genome sequencing and annotation.</title>
        <authorList>
            <consortium name="The Broad Institute Genomics Platform"/>
            <consortium name="The Broad Institute Genome Sequencing Center for Infectious Disease"/>
            <person name="Wu L."/>
            <person name="Ma J."/>
        </authorList>
    </citation>
    <scope>NUCLEOTIDE SEQUENCE [LARGE SCALE GENOMIC DNA]</scope>
    <source>
        <strain evidence="15">JCM 10673</strain>
    </source>
</reference>
<comment type="function">
    <text evidence="10">DNA ligase that catalyzes the formation of phosphodiester linkages between 5'-phosphoryl and 3'-hydroxyl groups in double-stranded DNA using NAD as a coenzyme and as the energy source for the reaction. It is essential for DNA replication and repair of damaged DNA.</text>
</comment>
<evidence type="ECO:0000256" key="2">
    <source>
        <dbReference type="ARBA" id="ARBA00022705"/>
    </source>
</evidence>
<feature type="binding site" evidence="10">
    <location>
        <position position="438"/>
    </location>
    <ligand>
        <name>Zn(2+)</name>
        <dbReference type="ChEBI" id="CHEBI:29105"/>
    </ligand>
</feature>
<dbReference type="SUPFAM" id="SSF50249">
    <property type="entry name" value="Nucleic acid-binding proteins"/>
    <property type="match status" value="1"/>
</dbReference>
<gene>
    <name evidence="10 14" type="primary">ligA</name>
    <name evidence="14" type="ORF">GCM10009549_28320</name>
</gene>
<dbReference type="PANTHER" id="PTHR23389:SF9">
    <property type="entry name" value="DNA LIGASE"/>
    <property type="match status" value="1"/>
</dbReference>
<evidence type="ECO:0000256" key="4">
    <source>
        <dbReference type="ARBA" id="ARBA00022763"/>
    </source>
</evidence>
<feature type="binding site" evidence="10">
    <location>
        <position position="184"/>
    </location>
    <ligand>
        <name>NAD(+)</name>
        <dbReference type="ChEBI" id="CHEBI:57540"/>
    </ligand>
</feature>
<dbReference type="Pfam" id="PF12826">
    <property type="entry name" value="HHH_2"/>
    <property type="match status" value="1"/>
</dbReference>
<protein>
    <recommendedName>
        <fullName evidence="10 11">DNA ligase</fullName>
        <ecNumber evidence="10 11">6.5.1.2</ecNumber>
    </recommendedName>
    <alternativeName>
        <fullName evidence="10">Polydeoxyribonucleotide synthase [NAD(+)]</fullName>
    </alternativeName>
</protein>
<organism evidence="14 15">
    <name type="scientific">Streptomyces thermoalcalitolerans</name>
    <dbReference type="NCBI Taxonomy" id="65605"/>
    <lineage>
        <taxon>Bacteria</taxon>
        <taxon>Bacillati</taxon>
        <taxon>Actinomycetota</taxon>
        <taxon>Actinomycetes</taxon>
        <taxon>Kitasatosporales</taxon>
        <taxon>Streptomycetaceae</taxon>
        <taxon>Streptomyces</taxon>
    </lineage>
</organism>
<dbReference type="Gene3D" id="2.40.50.140">
    <property type="entry name" value="Nucleic acid-binding proteins"/>
    <property type="match status" value="1"/>
</dbReference>
<dbReference type="InterPro" id="IPR010994">
    <property type="entry name" value="RuvA_2-like"/>
</dbReference>
<dbReference type="EC" id="6.5.1.2" evidence="10 11"/>
<feature type="active site" description="N6-AMP-lysine intermediate" evidence="10">
    <location>
        <position position="126"/>
    </location>
</feature>
<evidence type="ECO:0000256" key="5">
    <source>
        <dbReference type="ARBA" id="ARBA00022833"/>
    </source>
</evidence>
<evidence type="ECO:0000313" key="14">
    <source>
        <dbReference type="EMBL" id="GAA0914137.1"/>
    </source>
</evidence>
<keyword evidence="1 10" id="KW-0436">Ligase</keyword>
<feature type="binding site" evidence="10">
    <location>
        <position position="124"/>
    </location>
    <ligand>
        <name>NAD(+)</name>
        <dbReference type="ChEBI" id="CHEBI:57540"/>
    </ligand>
</feature>
<dbReference type="Pfam" id="PF00533">
    <property type="entry name" value="BRCT"/>
    <property type="match status" value="1"/>
</dbReference>
<feature type="binding site" evidence="10">
    <location>
        <begin position="44"/>
        <end position="48"/>
    </location>
    <ligand>
        <name>NAD(+)</name>
        <dbReference type="ChEBI" id="CHEBI:57540"/>
    </ligand>
</feature>
<feature type="region of interest" description="Disordered" evidence="12">
    <location>
        <begin position="1"/>
        <end position="20"/>
    </location>
</feature>
<evidence type="ECO:0000256" key="7">
    <source>
        <dbReference type="ARBA" id="ARBA00023027"/>
    </source>
</evidence>
<sequence>MAGDKQQAETGVPAEARERHAQLAEQVEEHRFRYYVKDAPVISDAEFDRLLRSLEELEEEYPALRTPDSPTQKVAGSYKTEFTPVEHRQRMLSLDNTFNDDDLAAWTERIARELGDQEYHFLCELKVDGLAVNLTYEHGRLTRAATRGDGRTGEDITPNIRTIAEIPDRLKGDRVPDLVEIRGEVYFPMEKFEELNRRLVEAGDKPFANPRNAAAGSVRQKDPRVTASRPLHMVVHGIGALEGFESLTRLSQAYELLHSWGLPTSRHNRVVDDLEGVREFIAYYGEHRHSVEHEIDGVVVKVDEIRLQGRLGSTARAPRWAIAYKYAPEEVNTKLIDIKVGVGRTGRVTPYAQVEPVRVAGSEVEFATLHNQDVVKAKGVLIGDTVVLRKAGDVIPEILGPVVDLRDGSEREFVMPTHCPECGTPLRAMKEGEVDLRCPNARGCPAQLRERVAYLAGRECLDIEHFGEVAAAALTRPLEPADPPLVDEGDLFDLTVEKLLPIKAHVLDPDSGLPKRDPKTGEEKVVTVFANQKGEPKKNTLALLRNIEEAKNRPLARFLNGLSIRHVGPVAAQALAREFRSIDRIEQATEEELANTEGVGPVIAAAVKEWFAEDWHREIIRKWKAAGVRLEDENGDEDEGPRPLEGLTVVVTGTLEKFTRDGAKEALQSRGAKVTGSVSKKTSFVVVGDNPGSKYDKAVQLKVPVLNEEGFGILLEQGPDAAAEVALPTGE</sequence>
<feature type="binding site" evidence="10">
    <location>
        <position position="147"/>
    </location>
    <ligand>
        <name>NAD(+)</name>
        <dbReference type="ChEBI" id="CHEBI:57540"/>
    </ligand>
</feature>
<keyword evidence="15" id="KW-1185">Reference proteome</keyword>
<feature type="binding site" evidence="10">
    <location>
        <begin position="93"/>
        <end position="94"/>
    </location>
    <ligand>
        <name>NAD(+)</name>
        <dbReference type="ChEBI" id="CHEBI:57540"/>
    </ligand>
</feature>
<name>A0ABP3Z373_9ACTN</name>
<dbReference type="SUPFAM" id="SSF56091">
    <property type="entry name" value="DNA ligase/mRNA capping enzyme, catalytic domain"/>
    <property type="match status" value="1"/>
</dbReference>
<dbReference type="SMART" id="SM00292">
    <property type="entry name" value="BRCT"/>
    <property type="match status" value="1"/>
</dbReference>
<dbReference type="PROSITE" id="PS01055">
    <property type="entry name" value="DNA_LIGASE_N1"/>
    <property type="match status" value="1"/>
</dbReference>
<dbReference type="InterPro" id="IPR041663">
    <property type="entry name" value="DisA/LigA_HHH"/>
</dbReference>
<dbReference type="InterPro" id="IPR018239">
    <property type="entry name" value="DNA_ligase_AS"/>
</dbReference>
<dbReference type="Pfam" id="PF03119">
    <property type="entry name" value="DNA_ligase_ZBD"/>
    <property type="match status" value="1"/>
</dbReference>
<comment type="catalytic activity">
    <reaction evidence="9 10 11">
        <text>NAD(+) + (deoxyribonucleotide)n-3'-hydroxyl + 5'-phospho-(deoxyribonucleotide)m = (deoxyribonucleotide)n+m + AMP + beta-nicotinamide D-nucleotide.</text>
        <dbReference type="EC" id="6.5.1.2"/>
    </reaction>
</comment>
<dbReference type="InterPro" id="IPR012340">
    <property type="entry name" value="NA-bd_OB-fold"/>
</dbReference>
<keyword evidence="5 10" id="KW-0862">Zinc</keyword>
<dbReference type="Gene3D" id="1.10.150.20">
    <property type="entry name" value="5' to 3' exonuclease, C-terminal subdomain"/>
    <property type="match status" value="2"/>
</dbReference>
<dbReference type="EMBL" id="BAAAHG010000019">
    <property type="protein sequence ID" value="GAA0914137.1"/>
    <property type="molecule type" value="Genomic_DNA"/>
</dbReference>
<dbReference type="Gene3D" id="1.10.287.610">
    <property type="entry name" value="Helix hairpin bin"/>
    <property type="match status" value="1"/>
</dbReference>
<dbReference type="InterPro" id="IPR033136">
    <property type="entry name" value="DNA_ligase_CS"/>
</dbReference>
<proteinExistence type="inferred from homology"/>
<dbReference type="InterPro" id="IPR004150">
    <property type="entry name" value="NAD_DNA_ligase_OB"/>
</dbReference>
<feature type="domain" description="BRCT" evidence="13">
    <location>
        <begin position="639"/>
        <end position="709"/>
    </location>
</feature>
<feature type="binding site" evidence="10">
    <location>
        <position position="422"/>
    </location>
    <ligand>
        <name>Zn(2+)</name>
        <dbReference type="ChEBI" id="CHEBI:29105"/>
    </ligand>
</feature>
<keyword evidence="6 10" id="KW-0460">Magnesium</keyword>
<evidence type="ECO:0000313" key="15">
    <source>
        <dbReference type="Proteomes" id="UP001501005"/>
    </source>
</evidence>
<dbReference type="PROSITE" id="PS50172">
    <property type="entry name" value="BRCT"/>
    <property type="match status" value="1"/>
</dbReference>
<dbReference type="NCBIfam" id="NF005932">
    <property type="entry name" value="PRK07956.1"/>
    <property type="match status" value="1"/>
</dbReference>
<comment type="similarity">
    <text evidence="10">Belongs to the NAD-dependent DNA ligase family. LigA subfamily.</text>
</comment>
<dbReference type="SUPFAM" id="SSF52113">
    <property type="entry name" value="BRCT domain"/>
    <property type="match status" value="1"/>
</dbReference>
<accession>A0ABP3Z373</accession>
<keyword evidence="8 10" id="KW-0234">DNA repair</keyword>
<evidence type="ECO:0000256" key="9">
    <source>
        <dbReference type="ARBA" id="ARBA00034005"/>
    </source>
</evidence>
<dbReference type="InterPro" id="IPR013839">
    <property type="entry name" value="DNAligase_adenylation"/>
</dbReference>
<dbReference type="Gene3D" id="6.20.10.30">
    <property type="match status" value="1"/>
</dbReference>
<feature type="binding site" evidence="10">
    <location>
        <position position="419"/>
    </location>
    <ligand>
        <name>Zn(2+)</name>
        <dbReference type="ChEBI" id="CHEBI:29105"/>
    </ligand>
</feature>
<evidence type="ECO:0000256" key="3">
    <source>
        <dbReference type="ARBA" id="ARBA00022723"/>
    </source>
</evidence>
<dbReference type="Gene3D" id="3.40.50.10190">
    <property type="entry name" value="BRCT domain"/>
    <property type="match status" value="1"/>
</dbReference>
<feature type="binding site" evidence="10">
    <location>
        <position position="444"/>
    </location>
    <ligand>
        <name>Zn(2+)</name>
        <dbReference type="ChEBI" id="CHEBI:29105"/>
    </ligand>
</feature>
<dbReference type="SUPFAM" id="SSF47781">
    <property type="entry name" value="RuvA domain 2-like"/>
    <property type="match status" value="1"/>
</dbReference>
<dbReference type="CDD" id="cd00114">
    <property type="entry name" value="LIGANc"/>
    <property type="match status" value="1"/>
</dbReference>
<dbReference type="GO" id="GO:0016874">
    <property type="term" value="F:ligase activity"/>
    <property type="evidence" value="ECO:0007669"/>
    <property type="project" value="UniProtKB-KW"/>
</dbReference>
<dbReference type="SMART" id="SM00532">
    <property type="entry name" value="LIGANc"/>
    <property type="match status" value="1"/>
</dbReference>
<dbReference type="Pfam" id="PF03120">
    <property type="entry name" value="OB_DNA_ligase"/>
    <property type="match status" value="1"/>
</dbReference>
<keyword evidence="7 10" id="KW-0520">NAD</keyword>
<evidence type="ECO:0000256" key="11">
    <source>
        <dbReference type="RuleBase" id="RU000618"/>
    </source>
</evidence>
<evidence type="ECO:0000256" key="1">
    <source>
        <dbReference type="ARBA" id="ARBA00022598"/>
    </source>
</evidence>
<evidence type="ECO:0000256" key="6">
    <source>
        <dbReference type="ARBA" id="ARBA00022842"/>
    </source>
</evidence>
<dbReference type="PIRSF" id="PIRSF001604">
    <property type="entry name" value="LigA"/>
    <property type="match status" value="1"/>
</dbReference>
<dbReference type="InterPro" id="IPR036420">
    <property type="entry name" value="BRCT_dom_sf"/>
</dbReference>
<dbReference type="Pfam" id="PF01653">
    <property type="entry name" value="DNA_ligase_aden"/>
    <property type="match status" value="1"/>
</dbReference>
<dbReference type="InterPro" id="IPR001357">
    <property type="entry name" value="BRCT_dom"/>
</dbReference>
<dbReference type="InterPro" id="IPR013840">
    <property type="entry name" value="DNAligase_N"/>
</dbReference>
<evidence type="ECO:0000256" key="8">
    <source>
        <dbReference type="ARBA" id="ARBA00023204"/>
    </source>
</evidence>
<feature type="binding site" evidence="10">
    <location>
        <position position="325"/>
    </location>
    <ligand>
        <name>NAD(+)</name>
        <dbReference type="ChEBI" id="CHEBI:57540"/>
    </ligand>
</feature>
<keyword evidence="4 10" id="KW-0227">DNA damage</keyword>
<dbReference type="NCBIfam" id="TIGR00575">
    <property type="entry name" value="dnlj"/>
    <property type="match status" value="1"/>
</dbReference>
<keyword evidence="10" id="KW-0464">Manganese</keyword>
<dbReference type="Gene3D" id="3.30.470.30">
    <property type="entry name" value="DNA ligase/mRNA capping enzyme"/>
    <property type="match status" value="1"/>
</dbReference>
<dbReference type="RefSeq" id="WP_344049852.1">
    <property type="nucleotide sequence ID" value="NZ_BAAAHG010000019.1"/>
</dbReference>
<feature type="binding site" evidence="10">
    <location>
        <position position="301"/>
    </location>
    <ligand>
        <name>NAD(+)</name>
        <dbReference type="ChEBI" id="CHEBI:57540"/>
    </ligand>
</feature>
<dbReference type="InterPro" id="IPR004149">
    <property type="entry name" value="Znf_DNAligase_C4"/>
</dbReference>
<dbReference type="PANTHER" id="PTHR23389">
    <property type="entry name" value="CHROMOSOME TRANSMISSION FIDELITY FACTOR 18"/>
    <property type="match status" value="1"/>
</dbReference>
<keyword evidence="2 10" id="KW-0235">DNA replication</keyword>